<dbReference type="InterPro" id="IPR000847">
    <property type="entry name" value="LysR_HTH_N"/>
</dbReference>
<dbReference type="SUPFAM" id="SSF53850">
    <property type="entry name" value="Periplasmic binding protein-like II"/>
    <property type="match status" value="1"/>
</dbReference>
<dbReference type="AlphaFoldDB" id="A0ABD6MZP1"/>
<dbReference type="InterPro" id="IPR036388">
    <property type="entry name" value="WH-like_DNA-bd_sf"/>
</dbReference>
<dbReference type="GO" id="GO:0003677">
    <property type="term" value="F:DNA binding"/>
    <property type="evidence" value="ECO:0007669"/>
    <property type="project" value="UniProtKB-KW"/>
</dbReference>
<dbReference type="Proteomes" id="UP000704738">
    <property type="component" value="Unassembled WGS sequence"/>
</dbReference>
<dbReference type="SUPFAM" id="SSF46785">
    <property type="entry name" value="Winged helix' DNA-binding domain"/>
    <property type="match status" value="1"/>
</dbReference>
<dbReference type="PROSITE" id="PS50931">
    <property type="entry name" value="HTH_LYSR"/>
    <property type="match status" value="1"/>
</dbReference>
<keyword evidence="4" id="KW-0804">Transcription</keyword>
<evidence type="ECO:0000313" key="7">
    <source>
        <dbReference type="Proteomes" id="UP000704738"/>
    </source>
</evidence>
<keyword evidence="2" id="KW-0805">Transcription regulation</keyword>
<evidence type="ECO:0000256" key="4">
    <source>
        <dbReference type="ARBA" id="ARBA00023163"/>
    </source>
</evidence>
<dbReference type="Gene3D" id="3.40.190.290">
    <property type="match status" value="1"/>
</dbReference>
<evidence type="ECO:0000256" key="1">
    <source>
        <dbReference type="ARBA" id="ARBA00009437"/>
    </source>
</evidence>
<gene>
    <name evidence="6" type="ORF">DM819_06860</name>
</gene>
<dbReference type="InterPro" id="IPR005119">
    <property type="entry name" value="LysR_subst-bd"/>
</dbReference>
<comment type="similarity">
    <text evidence="1">Belongs to the LysR transcriptional regulatory family.</text>
</comment>
<reference evidence="6 7" key="1">
    <citation type="submission" date="2018-06" db="EMBL/GenBank/DDBJ databases">
        <title>Bacteria isolated from soil of Wuhan.</title>
        <authorList>
            <person name="Xiang W."/>
            <person name="Huang C."/>
        </authorList>
    </citation>
    <scope>NUCLEOTIDE SEQUENCE [LARGE SCALE GENOMIC DNA]</scope>
    <source>
        <strain evidence="7">xwS4</strain>
    </source>
</reference>
<name>A0ABD6MZP1_9PSED</name>
<dbReference type="InterPro" id="IPR058163">
    <property type="entry name" value="LysR-type_TF_proteobact-type"/>
</dbReference>
<dbReference type="PANTHER" id="PTHR30537">
    <property type="entry name" value="HTH-TYPE TRANSCRIPTIONAL REGULATOR"/>
    <property type="match status" value="1"/>
</dbReference>
<dbReference type="RefSeq" id="WP_179052631.1">
    <property type="nucleotide sequence ID" value="NZ_QJRE01000096.1"/>
</dbReference>
<dbReference type="Gene3D" id="1.10.10.10">
    <property type="entry name" value="Winged helix-like DNA-binding domain superfamily/Winged helix DNA-binding domain"/>
    <property type="match status" value="1"/>
</dbReference>
<comment type="caution">
    <text evidence="6">The sequence shown here is derived from an EMBL/GenBank/DDBJ whole genome shotgun (WGS) entry which is preliminary data.</text>
</comment>
<protein>
    <submittedName>
        <fullName evidence="6">LysR family transcriptional regulator</fullName>
    </submittedName>
</protein>
<proteinExistence type="inferred from homology"/>
<dbReference type="Pfam" id="PF03466">
    <property type="entry name" value="LysR_substrate"/>
    <property type="match status" value="1"/>
</dbReference>
<organism evidence="6 7">
    <name type="scientific">Pseudomonas hunanensis</name>
    <dbReference type="NCBI Taxonomy" id="1247546"/>
    <lineage>
        <taxon>Bacteria</taxon>
        <taxon>Pseudomonadati</taxon>
        <taxon>Pseudomonadota</taxon>
        <taxon>Gammaproteobacteria</taxon>
        <taxon>Pseudomonadales</taxon>
        <taxon>Pseudomonadaceae</taxon>
        <taxon>Pseudomonas</taxon>
    </lineage>
</organism>
<sequence>MAKKQKNENWDDFRYFLAVARAGTLSGAAERLGTEHTTVARHISALEDGLKIRLFHKSNSGYELTPEGERVLNAVESMESILLSYKSDETDPGQISGLVRIGAPDGFGSVFLAPRMAELTRKYPNLEVEIYAAARVFSLSKREADIGISLATAEHMRVASRRLTDYRLQIYATRQYLEESPPIRSQKDLEQHPFVGYVEDLLFAPQLNFSSGLEVDLVSRLRSTNLLTQVHTVLGGKVLGILPAYIATSFPKLIPVLADEVSIKRSFYMHVHEDHRKAAHIREVARFIAEQVDANREIFL</sequence>
<evidence type="ECO:0000313" key="6">
    <source>
        <dbReference type="EMBL" id="NWL45595.1"/>
    </source>
</evidence>
<accession>A0ABD6MZP1</accession>
<dbReference type="EMBL" id="QJRE01000096">
    <property type="protein sequence ID" value="NWL45595.1"/>
    <property type="molecule type" value="Genomic_DNA"/>
</dbReference>
<dbReference type="Pfam" id="PF00126">
    <property type="entry name" value="HTH_1"/>
    <property type="match status" value="1"/>
</dbReference>
<keyword evidence="3" id="KW-0238">DNA-binding</keyword>
<evidence type="ECO:0000259" key="5">
    <source>
        <dbReference type="PROSITE" id="PS50931"/>
    </source>
</evidence>
<dbReference type="InterPro" id="IPR036390">
    <property type="entry name" value="WH_DNA-bd_sf"/>
</dbReference>
<evidence type="ECO:0000256" key="3">
    <source>
        <dbReference type="ARBA" id="ARBA00023125"/>
    </source>
</evidence>
<evidence type="ECO:0000256" key="2">
    <source>
        <dbReference type="ARBA" id="ARBA00023015"/>
    </source>
</evidence>
<dbReference type="PANTHER" id="PTHR30537:SF3">
    <property type="entry name" value="TRANSCRIPTIONAL REGULATORY PROTEIN"/>
    <property type="match status" value="1"/>
</dbReference>
<feature type="domain" description="HTH lysR-type" evidence="5">
    <location>
        <begin position="8"/>
        <end position="65"/>
    </location>
</feature>